<accession>A0A845R6E5</accession>
<comment type="caution">
    <text evidence="1">The sequence shown here is derived from an EMBL/GenBank/DDBJ whole genome shotgun (WGS) entry which is preliminary data.</text>
</comment>
<protein>
    <submittedName>
        <fullName evidence="1">Capsid protein</fullName>
    </submittedName>
</protein>
<gene>
    <name evidence="1" type="ORF">D3Z33_14480</name>
</gene>
<name>A0A845R6E5_9CLOT</name>
<evidence type="ECO:0000313" key="1">
    <source>
        <dbReference type="EMBL" id="NBI08063.1"/>
    </source>
</evidence>
<dbReference type="OrthoDB" id="2221953at2"/>
<dbReference type="InterPro" id="IPR021080">
    <property type="entry name" value="Minor_capsid_protein"/>
</dbReference>
<dbReference type="Proteomes" id="UP000467132">
    <property type="component" value="Unassembled WGS sequence"/>
</dbReference>
<reference evidence="1 2" key="1">
    <citation type="submission" date="2018-08" db="EMBL/GenBank/DDBJ databases">
        <title>Murine metabolic-syndrome-specific gut microbial biobank.</title>
        <authorList>
            <person name="Liu C."/>
        </authorList>
    </citation>
    <scope>NUCLEOTIDE SEQUENCE [LARGE SCALE GENOMIC DNA]</scope>
    <source>
        <strain evidence="1 2">583</strain>
    </source>
</reference>
<evidence type="ECO:0000313" key="2">
    <source>
        <dbReference type="Proteomes" id="UP000467132"/>
    </source>
</evidence>
<proteinExistence type="predicted"/>
<dbReference type="AlphaFoldDB" id="A0A845R6E5"/>
<sequence>MAALNVLLIGRGLEARGRVQRYVDSEVLKLTDKYVPFRDGKLKESGTRNTKIGSGEVVYRTPYARRMYYNPQFNFSGAPLRGAYFFERSKIDNKKTILNGAIDIAGARR</sequence>
<dbReference type="Pfam" id="PF11114">
    <property type="entry name" value="Minor_capsid_2"/>
    <property type="match status" value="1"/>
</dbReference>
<keyword evidence="2" id="KW-1185">Reference proteome</keyword>
<organism evidence="1 2">
    <name type="scientific">Senegalia massiliensis</name>
    <dbReference type="NCBI Taxonomy" id="1720316"/>
    <lineage>
        <taxon>Bacteria</taxon>
        <taxon>Bacillati</taxon>
        <taxon>Bacillota</taxon>
        <taxon>Clostridia</taxon>
        <taxon>Eubacteriales</taxon>
        <taxon>Clostridiaceae</taxon>
        <taxon>Senegalia</taxon>
    </lineage>
</organism>
<dbReference type="EMBL" id="QXXA01000019">
    <property type="protein sequence ID" value="NBI08063.1"/>
    <property type="molecule type" value="Genomic_DNA"/>
</dbReference>